<dbReference type="PROSITE" id="PS51873">
    <property type="entry name" value="TRIAD"/>
    <property type="match status" value="1"/>
</dbReference>
<keyword evidence="7" id="KW-0833">Ubl conjugation pathway</keyword>
<gene>
    <name evidence="10" type="ORF">M406DRAFT_252463</name>
</gene>
<sequence length="184" mass="21259">MDDLPPHKATKLKCGHRMCNSCLKRSFKLSITDPQHMPPKCCTADLIPLKHVDRLFDINFKKTWNKKFVEYSARNRIYCPKRSCGEFIRPEDLRHTSDGKKYGKCSKCGTRACVQCSGKWHRDRDCPKDEETTRLLAQAKEEGWQRCIKCKVLVELKEGCNHITCLCGAEFCYICGAKWKTCTC</sequence>
<keyword evidence="6" id="KW-0863">Zinc-finger</keyword>
<dbReference type="EC" id="2.3.2.31" evidence="2"/>
<comment type="catalytic activity">
    <reaction evidence="1">
        <text>[E2 ubiquitin-conjugating enzyme]-S-ubiquitinyl-L-cysteine + [acceptor protein]-L-lysine = [E2 ubiquitin-conjugating enzyme]-L-cysteine + [acceptor protein]-N(6)-ubiquitinyl-L-lysine.</text>
        <dbReference type="EC" id="2.3.2.31"/>
    </reaction>
</comment>
<evidence type="ECO:0000313" key="10">
    <source>
        <dbReference type="EMBL" id="KAF3767433.1"/>
    </source>
</evidence>
<protein>
    <recommendedName>
        <fullName evidence="2">RBR-type E3 ubiquitin transferase</fullName>
        <ecNumber evidence="2">2.3.2.31</ecNumber>
    </recommendedName>
</protein>
<evidence type="ECO:0000256" key="5">
    <source>
        <dbReference type="ARBA" id="ARBA00022737"/>
    </source>
</evidence>
<evidence type="ECO:0000256" key="7">
    <source>
        <dbReference type="ARBA" id="ARBA00022786"/>
    </source>
</evidence>
<evidence type="ECO:0000256" key="1">
    <source>
        <dbReference type="ARBA" id="ARBA00001798"/>
    </source>
</evidence>
<keyword evidence="11" id="KW-1185">Reference proteome</keyword>
<dbReference type="PANTHER" id="PTHR11685">
    <property type="entry name" value="RBR FAMILY RING FINGER AND IBR DOMAIN-CONTAINING"/>
    <property type="match status" value="1"/>
</dbReference>
<dbReference type="Proteomes" id="UP000803844">
    <property type="component" value="Unassembled WGS sequence"/>
</dbReference>
<reference evidence="10" key="1">
    <citation type="journal article" date="2020" name="Phytopathology">
        <title>Genome sequence of the chestnut blight fungus Cryphonectria parasitica EP155: A fundamental resource for an archetypical invasive plant pathogen.</title>
        <authorList>
            <person name="Crouch J.A."/>
            <person name="Dawe A."/>
            <person name="Aerts A."/>
            <person name="Barry K."/>
            <person name="Churchill A.C.L."/>
            <person name="Grimwood J."/>
            <person name="Hillman B."/>
            <person name="Milgroom M.G."/>
            <person name="Pangilinan J."/>
            <person name="Smith M."/>
            <person name="Salamov A."/>
            <person name="Schmutz J."/>
            <person name="Yadav J."/>
            <person name="Grigoriev I.V."/>
            <person name="Nuss D."/>
        </authorList>
    </citation>
    <scope>NUCLEOTIDE SEQUENCE</scope>
    <source>
        <strain evidence="10">EP155</strain>
    </source>
</reference>
<organism evidence="10 11">
    <name type="scientific">Cryphonectria parasitica (strain ATCC 38755 / EP155)</name>
    <dbReference type="NCBI Taxonomy" id="660469"/>
    <lineage>
        <taxon>Eukaryota</taxon>
        <taxon>Fungi</taxon>
        <taxon>Dikarya</taxon>
        <taxon>Ascomycota</taxon>
        <taxon>Pezizomycotina</taxon>
        <taxon>Sordariomycetes</taxon>
        <taxon>Sordariomycetidae</taxon>
        <taxon>Diaporthales</taxon>
        <taxon>Cryphonectriaceae</taxon>
        <taxon>Cryphonectria-Endothia species complex</taxon>
        <taxon>Cryphonectria</taxon>
    </lineage>
</organism>
<evidence type="ECO:0000256" key="2">
    <source>
        <dbReference type="ARBA" id="ARBA00012251"/>
    </source>
</evidence>
<dbReference type="RefSeq" id="XP_040778394.1">
    <property type="nucleotide sequence ID" value="XM_040916847.1"/>
</dbReference>
<evidence type="ECO:0000256" key="6">
    <source>
        <dbReference type="ARBA" id="ARBA00022771"/>
    </source>
</evidence>
<dbReference type="CDD" id="cd22584">
    <property type="entry name" value="Rcat_RBR_unk"/>
    <property type="match status" value="1"/>
</dbReference>
<name>A0A9P5CQP9_CRYP1</name>
<keyword evidence="8" id="KW-0862">Zinc</keyword>
<dbReference type="AlphaFoldDB" id="A0A9P5CQP9"/>
<dbReference type="InterPro" id="IPR002867">
    <property type="entry name" value="IBR_dom"/>
</dbReference>
<evidence type="ECO:0000256" key="8">
    <source>
        <dbReference type="ARBA" id="ARBA00022833"/>
    </source>
</evidence>
<evidence type="ECO:0000256" key="3">
    <source>
        <dbReference type="ARBA" id="ARBA00022679"/>
    </source>
</evidence>
<feature type="domain" description="RING-type" evidence="9">
    <location>
        <begin position="1"/>
        <end position="184"/>
    </location>
</feature>
<accession>A0A9P5CQP9</accession>
<evidence type="ECO:0000256" key="4">
    <source>
        <dbReference type="ARBA" id="ARBA00022723"/>
    </source>
</evidence>
<evidence type="ECO:0000313" key="11">
    <source>
        <dbReference type="Proteomes" id="UP000803844"/>
    </source>
</evidence>
<keyword evidence="5" id="KW-0677">Repeat</keyword>
<dbReference type="GO" id="GO:0016567">
    <property type="term" value="P:protein ubiquitination"/>
    <property type="evidence" value="ECO:0007669"/>
    <property type="project" value="InterPro"/>
</dbReference>
<proteinExistence type="predicted"/>
<dbReference type="InterPro" id="IPR044066">
    <property type="entry name" value="TRIAD_supradom"/>
</dbReference>
<keyword evidence="4" id="KW-0479">Metal-binding</keyword>
<dbReference type="SMART" id="SM00647">
    <property type="entry name" value="IBR"/>
    <property type="match status" value="2"/>
</dbReference>
<dbReference type="Gene3D" id="3.30.40.10">
    <property type="entry name" value="Zinc/RING finger domain, C3HC4 (zinc finger)"/>
    <property type="match status" value="1"/>
</dbReference>
<dbReference type="Gene3D" id="1.20.120.1750">
    <property type="match status" value="1"/>
</dbReference>
<comment type="caution">
    <text evidence="10">The sequence shown here is derived from an EMBL/GenBank/DDBJ whole genome shotgun (WGS) entry which is preliminary data.</text>
</comment>
<feature type="non-terminal residue" evidence="10">
    <location>
        <position position="184"/>
    </location>
</feature>
<dbReference type="GeneID" id="63833976"/>
<keyword evidence="3" id="KW-0808">Transferase</keyword>
<dbReference type="SUPFAM" id="SSF57850">
    <property type="entry name" value="RING/U-box"/>
    <property type="match status" value="3"/>
</dbReference>
<dbReference type="EMBL" id="MU032346">
    <property type="protein sequence ID" value="KAF3767433.1"/>
    <property type="molecule type" value="Genomic_DNA"/>
</dbReference>
<dbReference type="GO" id="GO:0061630">
    <property type="term" value="F:ubiquitin protein ligase activity"/>
    <property type="evidence" value="ECO:0007669"/>
    <property type="project" value="UniProtKB-EC"/>
</dbReference>
<dbReference type="GO" id="GO:0008270">
    <property type="term" value="F:zinc ion binding"/>
    <property type="evidence" value="ECO:0007669"/>
    <property type="project" value="UniProtKB-KW"/>
</dbReference>
<dbReference type="InterPro" id="IPR031127">
    <property type="entry name" value="E3_UB_ligase_RBR"/>
</dbReference>
<evidence type="ECO:0000259" key="9">
    <source>
        <dbReference type="PROSITE" id="PS51873"/>
    </source>
</evidence>
<dbReference type="InterPro" id="IPR013083">
    <property type="entry name" value="Znf_RING/FYVE/PHD"/>
</dbReference>
<dbReference type="OrthoDB" id="9977870at2759"/>
<dbReference type="Pfam" id="PF01485">
    <property type="entry name" value="IBR"/>
    <property type="match status" value="2"/>
</dbReference>